<accession>A0A2T7BML4</accession>
<comment type="caution">
    <text evidence="7">The sequence shown here is derived from an EMBL/GenBank/DDBJ whole genome shotgun (WGS) entry which is preliminary data.</text>
</comment>
<dbReference type="Proteomes" id="UP000244450">
    <property type="component" value="Unassembled WGS sequence"/>
</dbReference>
<dbReference type="PROSITE" id="PS00670">
    <property type="entry name" value="D_2_HYDROXYACID_DH_2"/>
    <property type="match status" value="1"/>
</dbReference>
<protein>
    <submittedName>
        <fullName evidence="7">Hydroxyacid dehydrogenase</fullName>
    </submittedName>
</protein>
<dbReference type="GO" id="GO:0008720">
    <property type="term" value="F:D-lactate dehydrogenase (NAD+) activity"/>
    <property type="evidence" value="ECO:0007669"/>
    <property type="project" value="TreeGrafter"/>
</dbReference>
<dbReference type="PANTHER" id="PTHR43026:SF1">
    <property type="entry name" value="2-HYDROXYACID DEHYDROGENASE HOMOLOG 1-RELATED"/>
    <property type="match status" value="1"/>
</dbReference>
<evidence type="ECO:0000256" key="3">
    <source>
        <dbReference type="ARBA" id="ARBA00023027"/>
    </source>
</evidence>
<organism evidence="7 8">
    <name type="scientific">Chitinophaga parva</name>
    <dbReference type="NCBI Taxonomy" id="2169414"/>
    <lineage>
        <taxon>Bacteria</taxon>
        <taxon>Pseudomonadati</taxon>
        <taxon>Bacteroidota</taxon>
        <taxon>Chitinophagia</taxon>
        <taxon>Chitinophagales</taxon>
        <taxon>Chitinophagaceae</taxon>
        <taxon>Chitinophaga</taxon>
    </lineage>
</organism>
<evidence type="ECO:0000313" key="7">
    <source>
        <dbReference type="EMBL" id="PUZ28918.1"/>
    </source>
</evidence>
<dbReference type="PANTHER" id="PTHR43026">
    <property type="entry name" value="2-HYDROXYACID DEHYDROGENASE HOMOLOG 1-RELATED"/>
    <property type="match status" value="1"/>
</dbReference>
<dbReference type="EMBL" id="QCYK01000001">
    <property type="protein sequence ID" value="PUZ28918.1"/>
    <property type="molecule type" value="Genomic_DNA"/>
</dbReference>
<keyword evidence="2 4" id="KW-0560">Oxidoreductase</keyword>
<evidence type="ECO:0000313" key="8">
    <source>
        <dbReference type="Proteomes" id="UP000244450"/>
    </source>
</evidence>
<dbReference type="InterPro" id="IPR029753">
    <property type="entry name" value="D-isomer_DH_CS"/>
</dbReference>
<dbReference type="InterPro" id="IPR006140">
    <property type="entry name" value="D-isomer_DH_NAD-bd"/>
</dbReference>
<dbReference type="RefSeq" id="WP_108685558.1">
    <property type="nucleotide sequence ID" value="NZ_QCYK01000001.1"/>
</dbReference>
<dbReference type="PROSITE" id="PS00065">
    <property type="entry name" value="D_2_HYDROXYACID_DH_1"/>
    <property type="match status" value="1"/>
</dbReference>
<evidence type="ECO:0000259" key="6">
    <source>
        <dbReference type="Pfam" id="PF02826"/>
    </source>
</evidence>
<keyword evidence="3" id="KW-0520">NAD</keyword>
<name>A0A2T7BML4_9BACT</name>
<dbReference type="InterPro" id="IPR058205">
    <property type="entry name" value="D-LDH-like"/>
</dbReference>
<sequence length="333" mass="37063">MQVLFYSTKPYDRKYFEAANAQFGFQFRFLDFALNEENAALVKQEKVICVFVNDVVNAAVIQVLKQKGVALIALRCAGFNNVDLEAAASAGIRVVRVPAYSPHAVAEHAVALLLTLNRHVHRAYNRVRDYNFTLTGLEGFDLFKKTVGVVGTGNIGAVFARIMLGFGCKVLAYDIAHNVLLEQQGVRYVSLEKVWAESDVISLHCPLNKATQHMINAHSISQMKRGVTLINTSRGGLVDSHAVAEGLKSRHIGALGIDVYEQEEALFFQDLSGHIIDDEVIMRLMTYPNVLITSHQGFFTKEALTQIADITLMNIRSFENDELLLNQVNALHR</sequence>
<dbReference type="Gene3D" id="3.40.50.720">
    <property type="entry name" value="NAD(P)-binding Rossmann-like Domain"/>
    <property type="match status" value="2"/>
</dbReference>
<dbReference type="SUPFAM" id="SSF51735">
    <property type="entry name" value="NAD(P)-binding Rossmann-fold domains"/>
    <property type="match status" value="1"/>
</dbReference>
<dbReference type="Pfam" id="PF02826">
    <property type="entry name" value="2-Hacid_dh_C"/>
    <property type="match status" value="1"/>
</dbReference>
<evidence type="ECO:0000256" key="2">
    <source>
        <dbReference type="ARBA" id="ARBA00023002"/>
    </source>
</evidence>
<dbReference type="SUPFAM" id="SSF52283">
    <property type="entry name" value="Formate/glycerate dehydrogenase catalytic domain-like"/>
    <property type="match status" value="1"/>
</dbReference>
<proteinExistence type="inferred from homology"/>
<dbReference type="GO" id="GO:0051287">
    <property type="term" value="F:NAD binding"/>
    <property type="evidence" value="ECO:0007669"/>
    <property type="project" value="InterPro"/>
</dbReference>
<comment type="similarity">
    <text evidence="1 4">Belongs to the D-isomer specific 2-hydroxyacid dehydrogenase family.</text>
</comment>
<evidence type="ECO:0000256" key="4">
    <source>
        <dbReference type="RuleBase" id="RU003719"/>
    </source>
</evidence>
<feature type="domain" description="D-isomer specific 2-hydroxyacid dehydrogenase NAD-binding" evidence="6">
    <location>
        <begin position="110"/>
        <end position="297"/>
    </location>
</feature>
<gene>
    <name evidence="7" type="ORF">DCC81_05430</name>
</gene>
<dbReference type="InterPro" id="IPR006139">
    <property type="entry name" value="D-isomer_2_OHA_DH_cat_dom"/>
</dbReference>
<dbReference type="CDD" id="cd12183">
    <property type="entry name" value="LDH_like_2"/>
    <property type="match status" value="1"/>
</dbReference>
<evidence type="ECO:0000256" key="1">
    <source>
        <dbReference type="ARBA" id="ARBA00005854"/>
    </source>
</evidence>
<dbReference type="InterPro" id="IPR036291">
    <property type="entry name" value="NAD(P)-bd_dom_sf"/>
</dbReference>
<dbReference type="OrthoDB" id="1522997at2"/>
<dbReference type="InterPro" id="IPR029752">
    <property type="entry name" value="D-isomer_DH_CS1"/>
</dbReference>
<dbReference type="Pfam" id="PF00389">
    <property type="entry name" value="2-Hacid_dh"/>
    <property type="match status" value="1"/>
</dbReference>
<reference evidence="7 8" key="1">
    <citation type="submission" date="2018-04" db="EMBL/GenBank/DDBJ databases">
        <title>Chitinophaga fuyangensis sp. nov., isolated from soil in a chemical factory.</title>
        <authorList>
            <person name="Chen K."/>
        </authorList>
    </citation>
    <scope>NUCLEOTIDE SEQUENCE [LARGE SCALE GENOMIC DNA]</scope>
    <source>
        <strain evidence="7 8">LY-1</strain>
    </source>
</reference>
<dbReference type="AlphaFoldDB" id="A0A2T7BML4"/>
<keyword evidence="8" id="KW-1185">Reference proteome</keyword>
<evidence type="ECO:0000259" key="5">
    <source>
        <dbReference type="Pfam" id="PF00389"/>
    </source>
</evidence>
<feature type="domain" description="D-isomer specific 2-hydroxyacid dehydrogenase catalytic" evidence="5">
    <location>
        <begin position="3"/>
        <end position="329"/>
    </location>
</feature>